<keyword evidence="5" id="KW-1185">Reference proteome</keyword>
<accession>A0A852Z094</accession>
<dbReference type="RefSeq" id="WP_179535138.1">
    <property type="nucleotide sequence ID" value="NZ_JACBYW010000003.1"/>
</dbReference>
<organism evidence="4 5">
    <name type="scientific">Actinopolyspora biskrensis</name>
    <dbReference type="NCBI Taxonomy" id="1470178"/>
    <lineage>
        <taxon>Bacteria</taxon>
        <taxon>Bacillati</taxon>
        <taxon>Actinomycetota</taxon>
        <taxon>Actinomycetes</taxon>
        <taxon>Actinopolysporales</taxon>
        <taxon>Actinopolysporaceae</taxon>
        <taxon>Actinopolyspora</taxon>
    </lineage>
</organism>
<evidence type="ECO:0000313" key="5">
    <source>
        <dbReference type="Proteomes" id="UP000548304"/>
    </source>
</evidence>
<feature type="compositionally biased region" description="Basic and acidic residues" evidence="1">
    <location>
        <begin position="413"/>
        <end position="425"/>
    </location>
</feature>
<evidence type="ECO:0000259" key="3">
    <source>
        <dbReference type="Pfam" id="PF13193"/>
    </source>
</evidence>
<reference evidence="4 5" key="1">
    <citation type="submission" date="2020-07" db="EMBL/GenBank/DDBJ databases">
        <title>Genomic Encyclopedia of Type Strains, Phase III (KMG-III): the genomes of soil and plant-associated and newly described type strains.</title>
        <authorList>
            <person name="Whitman W."/>
        </authorList>
    </citation>
    <scope>NUCLEOTIDE SEQUENCE [LARGE SCALE GENOMIC DNA]</scope>
    <source>
        <strain evidence="4 5">CECT 8576</strain>
    </source>
</reference>
<evidence type="ECO:0000256" key="1">
    <source>
        <dbReference type="SAM" id="MobiDB-lite"/>
    </source>
</evidence>
<sequence>MSSTRRLRPLKVPDGARAPEVLPELRRALDGDGPALLPIPEGDPAAVETAGALGADEPLDPAEDSPLDPTALVIATSGSTGRPKGVLLSAAALRASARATHHHLGGPGRWLLAMPAHHIAGIQVLIRSLLAGRPAHAVDSTAGFRPEVFADAAEEVLSVPDRHYTALVPTQLGRLLAPESDPRGLRALRAFDAVLVGGSAIAPSLLDSARQAGVNVVTTYGMSETAGGCVYDGTPLPGVEVHVETPSPGAISLSGPTLARGYRRSGGGSTAFADGWFRTGDLGEWRDGLLDVLGRTDDLIVTGGVNVAPAVVERALSGHPLVREVCVLGGPDPEWGQAVLAAVVPEGEAPPLEELRAAVRERAGAVCVPKRFAVLDELPRRGPGKPDRTALLGMFAERGENELSTGLPTGSDEPMREDDPHGLSR</sequence>
<dbReference type="Pfam" id="PF00501">
    <property type="entry name" value="AMP-binding"/>
    <property type="match status" value="1"/>
</dbReference>
<comment type="caution">
    <text evidence="4">The sequence shown here is derived from an EMBL/GenBank/DDBJ whole genome shotgun (WGS) entry which is preliminary data.</text>
</comment>
<dbReference type="GO" id="GO:0008756">
    <property type="term" value="F:o-succinylbenzoate-CoA ligase activity"/>
    <property type="evidence" value="ECO:0007669"/>
    <property type="project" value="UniProtKB-EC"/>
</dbReference>
<dbReference type="Pfam" id="PF13193">
    <property type="entry name" value="AMP-binding_C"/>
    <property type="match status" value="1"/>
</dbReference>
<dbReference type="Gene3D" id="3.40.50.12780">
    <property type="entry name" value="N-terminal domain of ligase-like"/>
    <property type="match status" value="1"/>
</dbReference>
<dbReference type="PROSITE" id="PS00455">
    <property type="entry name" value="AMP_BINDING"/>
    <property type="match status" value="1"/>
</dbReference>
<dbReference type="InterPro" id="IPR020845">
    <property type="entry name" value="AMP-binding_CS"/>
</dbReference>
<dbReference type="SUPFAM" id="SSF56801">
    <property type="entry name" value="Acetyl-CoA synthetase-like"/>
    <property type="match status" value="1"/>
</dbReference>
<dbReference type="PANTHER" id="PTHR43767:SF1">
    <property type="entry name" value="NONRIBOSOMAL PEPTIDE SYNTHASE PES1 (EUROFUNG)-RELATED"/>
    <property type="match status" value="1"/>
</dbReference>
<dbReference type="InterPro" id="IPR025110">
    <property type="entry name" value="AMP-bd_C"/>
</dbReference>
<feature type="domain" description="AMP-binding enzyme C-terminal" evidence="3">
    <location>
        <begin position="312"/>
        <end position="385"/>
    </location>
</feature>
<feature type="region of interest" description="Disordered" evidence="1">
    <location>
        <begin position="394"/>
        <end position="425"/>
    </location>
</feature>
<gene>
    <name evidence="4" type="ORF">FHR84_002000</name>
</gene>
<dbReference type="EC" id="6.2.1.26" evidence="4"/>
<dbReference type="InterPro" id="IPR000873">
    <property type="entry name" value="AMP-dep_synth/lig_dom"/>
</dbReference>
<dbReference type="AlphaFoldDB" id="A0A852Z094"/>
<name>A0A852Z094_9ACTN</name>
<dbReference type="NCBIfam" id="NF005877">
    <property type="entry name" value="PRK07824.1"/>
    <property type="match status" value="1"/>
</dbReference>
<dbReference type="EMBL" id="JACBYW010000003">
    <property type="protein sequence ID" value="NYH78675.1"/>
    <property type="molecule type" value="Genomic_DNA"/>
</dbReference>
<evidence type="ECO:0000313" key="4">
    <source>
        <dbReference type="EMBL" id="NYH78675.1"/>
    </source>
</evidence>
<keyword evidence="4" id="KW-0436">Ligase</keyword>
<evidence type="ECO:0000259" key="2">
    <source>
        <dbReference type="Pfam" id="PF00501"/>
    </source>
</evidence>
<feature type="region of interest" description="Disordered" evidence="1">
    <location>
        <begin position="1"/>
        <end position="20"/>
    </location>
</feature>
<feature type="domain" description="AMP-dependent synthetase/ligase" evidence="2">
    <location>
        <begin position="60"/>
        <end position="262"/>
    </location>
</feature>
<dbReference type="InterPro" id="IPR042099">
    <property type="entry name" value="ANL_N_sf"/>
</dbReference>
<dbReference type="Gene3D" id="3.30.300.30">
    <property type="match status" value="1"/>
</dbReference>
<dbReference type="InterPro" id="IPR045851">
    <property type="entry name" value="AMP-bd_C_sf"/>
</dbReference>
<dbReference type="InterPro" id="IPR050237">
    <property type="entry name" value="ATP-dep_AMP-bd_enzyme"/>
</dbReference>
<dbReference type="Proteomes" id="UP000548304">
    <property type="component" value="Unassembled WGS sequence"/>
</dbReference>
<protein>
    <submittedName>
        <fullName evidence="4">O-succinylbenzoic acid--CoA ligase</fullName>
        <ecNumber evidence="4">6.2.1.26</ecNumber>
    </submittedName>
</protein>
<proteinExistence type="predicted"/>
<dbReference type="PANTHER" id="PTHR43767">
    <property type="entry name" value="LONG-CHAIN-FATTY-ACID--COA LIGASE"/>
    <property type="match status" value="1"/>
</dbReference>